<keyword evidence="3" id="KW-0677">Repeat</keyword>
<protein>
    <submittedName>
        <fullName evidence="4">Uncharacterized protein</fullName>
    </submittedName>
</protein>
<evidence type="ECO:0000256" key="3">
    <source>
        <dbReference type="ARBA" id="ARBA00022737"/>
    </source>
</evidence>
<dbReference type="PANTHER" id="PTHR45690:SF19">
    <property type="entry name" value="NACHT, LRR AND PYD DOMAINS-CONTAINING PROTEIN 3"/>
    <property type="match status" value="1"/>
</dbReference>
<comment type="subcellular location">
    <subcellularLocation>
        <location evidence="1">Cytoplasm</location>
    </subcellularLocation>
</comment>
<dbReference type="Pfam" id="PF13516">
    <property type="entry name" value="LRR_6"/>
    <property type="match status" value="20"/>
</dbReference>
<dbReference type="SMART" id="SM00367">
    <property type="entry name" value="LRR_CC"/>
    <property type="match status" value="13"/>
</dbReference>
<sequence>MGRAEVCGLRADGPCRGRGPGRAWAAPGAACRMDGDHGTDSRSADLSTVLITNQHVTNLQLGYNALGDSRVMLLWETPKHSDCKLQKLGLIQCDLVGLGFGELTSVVGKSQTLTELDISGNDLGVSGVTQLWEELKHPSCTIKSLDLSDCCLTELHWRGLSSALSSSLSLTELNLNGNVLLKSGVRELCEGLKHSGCRLQNLQILHCTVTATCCADLASAFSINQSLTELNLGENELTDSGMKLLCGGLVHPSCKLKKLNLWRCSLTGDCCADLSTLLKANSSLTDLILDGNTLGDSGVRLLCEGLKHPGCTLQKLDLTGCSLTSSSCEDLASVLSTNQSLTVLTLSDNDLGDTGVARILEGLKHPACVMHTLMMDGCSLTCSVCGDIASLLRTNTSLTELDLGGNELGDSGVQQLCEGLMEARCKIQTLGVNSCSLTSSACQHLSSILRTHQTLSELCLVGNNVGDSGVKQLCEGLKSPSCVLQKLQLQHCSLTGLCCEDLASVLMTSASLEELDMSHNHLGDSGVKLLSAGLKHHSCKLLKLRIESCSLTDSCCSDLADAFRTNQHLMMLDLSSNAVQDSGMRQLCEGLRHPGCRLQRLELCNCGLTTCCCADLSSVLSVSQTLTELQLSGNALMDSGVRTLCEGLVSAGCQVQKLELDNCSLTGSCFGELSCESRRLQTSECGGAAGAVRDPESHGPASPTTLTLRDRRAEGPAVSGMCGGLGQPACRMEKLDVNQCTFTGSCMEDLSCLLSSAPSLTELELSDNVLGDVAARLLCEALKRPGCRVQKLGIGECSLTGSCCRDLASLLSTCESLRELDLSDNELKDCGVKQLCEGLTHHGCKIRKLEIMRCSLTGSSCEFIATALLVNRSLEELDLTSNELGDSGVRHLSEGLRHPDCSLQKLRIINCSLTGSCCQELSSALRMNQSLLHLHMGLNKLEDSGIEELCDGLKSPGCRIQTLMFFMSNLTASSCAALSSVLCTSSSLQELDLSGNELGDPGVSQLCQGLKHQGCKLQKLDISDGSLTGLCCEDLASVLTVNQSLVELILSQNVLSDSGVRRLCEGLKHQECKLQTLWLDSCSLTASCCPDVSSVLSSNQSLTELHLADNKLEDSGVQQIFNGLKHPNCRIQKLWTWHCSMTDACCEDLSSALYTSPSLTHLEMCGNEIGDDGVRKICEGLKHPGCKMQTVGIGSSSFTDACCAEIASVLSINHSLTEVDLSDNTVGDAGVTQLCEGFKHPDCTIPRLRLWMCSLTDSCCAALASVLGSSACLKELKLSYNALGDIGLRHLCDGLKHPNCRLEKLELLHCSFTSACSKDLSSAVSMNHSLLDLNLADNELGDVGMRGLFDGLRQSSRSVQTQEQ</sequence>
<dbReference type="InterPro" id="IPR050637">
    <property type="entry name" value="NLRP_innate_immun_reg"/>
</dbReference>
<keyword evidence="5" id="KW-1185">Reference proteome</keyword>
<dbReference type="EMBL" id="JANPWB010000009">
    <property type="protein sequence ID" value="KAJ1159246.1"/>
    <property type="molecule type" value="Genomic_DNA"/>
</dbReference>
<dbReference type="SUPFAM" id="SSF52047">
    <property type="entry name" value="RNI-like"/>
    <property type="match status" value="4"/>
</dbReference>
<dbReference type="Proteomes" id="UP001066276">
    <property type="component" value="Chromosome 5"/>
</dbReference>
<accession>A0AAV7S2K9</accession>
<evidence type="ECO:0000313" key="4">
    <source>
        <dbReference type="EMBL" id="KAJ1159246.1"/>
    </source>
</evidence>
<proteinExistence type="predicted"/>
<evidence type="ECO:0000256" key="2">
    <source>
        <dbReference type="ARBA" id="ARBA00022490"/>
    </source>
</evidence>
<reference evidence="4" key="1">
    <citation type="journal article" date="2022" name="bioRxiv">
        <title>Sequencing and chromosome-scale assembly of the giantPleurodeles waltlgenome.</title>
        <authorList>
            <person name="Brown T."/>
            <person name="Elewa A."/>
            <person name="Iarovenko S."/>
            <person name="Subramanian E."/>
            <person name="Araus A.J."/>
            <person name="Petzold A."/>
            <person name="Susuki M."/>
            <person name="Suzuki K.-i.T."/>
            <person name="Hayashi T."/>
            <person name="Toyoda A."/>
            <person name="Oliveira C."/>
            <person name="Osipova E."/>
            <person name="Leigh N.D."/>
            <person name="Simon A."/>
            <person name="Yun M.H."/>
        </authorList>
    </citation>
    <scope>NUCLEOTIDE SEQUENCE</scope>
    <source>
        <strain evidence="4">20211129_DDA</strain>
        <tissue evidence="4">Liver</tissue>
    </source>
</reference>
<name>A0AAV7S2K9_PLEWA</name>
<dbReference type="PROSITE" id="PS51450">
    <property type="entry name" value="LRR"/>
    <property type="match status" value="1"/>
</dbReference>
<dbReference type="Gene3D" id="3.80.10.10">
    <property type="entry name" value="Ribonuclease Inhibitor"/>
    <property type="match status" value="6"/>
</dbReference>
<dbReference type="CDD" id="cd00116">
    <property type="entry name" value="LRR_RI"/>
    <property type="match status" value="3"/>
</dbReference>
<comment type="caution">
    <text evidence="4">The sequence shown here is derived from an EMBL/GenBank/DDBJ whole genome shotgun (WGS) entry which is preliminary data.</text>
</comment>
<dbReference type="SMART" id="SM00365">
    <property type="entry name" value="LRR_SD22"/>
    <property type="match status" value="8"/>
</dbReference>
<dbReference type="GO" id="GO:0005737">
    <property type="term" value="C:cytoplasm"/>
    <property type="evidence" value="ECO:0007669"/>
    <property type="project" value="UniProtKB-SubCell"/>
</dbReference>
<evidence type="ECO:0000313" key="5">
    <source>
        <dbReference type="Proteomes" id="UP001066276"/>
    </source>
</evidence>
<dbReference type="SMART" id="SM00368">
    <property type="entry name" value="LRR_RI"/>
    <property type="match status" value="39"/>
</dbReference>
<evidence type="ECO:0000256" key="1">
    <source>
        <dbReference type="ARBA" id="ARBA00004496"/>
    </source>
</evidence>
<keyword evidence="2" id="KW-0963">Cytoplasm</keyword>
<dbReference type="InterPro" id="IPR006553">
    <property type="entry name" value="Leu-rich_rpt_Cys-con_subtyp"/>
</dbReference>
<dbReference type="InterPro" id="IPR001611">
    <property type="entry name" value="Leu-rich_rpt"/>
</dbReference>
<dbReference type="InterPro" id="IPR032675">
    <property type="entry name" value="LRR_dom_sf"/>
</dbReference>
<gene>
    <name evidence="4" type="ORF">NDU88_011914</name>
</gene>
<organism evidence="4 5">
    <name type="scientific">Pleurodeles waltl</name>
    <name type="common">Iberian ribbed newt</name>
    <dbReference type="NCBI Taxonomy" id="8319"/>
    <lineage>
        <taxon>Eukaryota</taxon>
        <taxon>Metazoa</taxon>
        <taxon>Chordata</taxon>
        <taxon>Craniata</taxon>
        <taxon>Vertebrata</taxon>
        <taxon>Euteleostomi</taxon>
        <taxon>Amphibia</taxon>
        <taxon>Batrachia</taxon>
        <taxon>Caudata</taxon>
        <taxon>Salamandroidea</taxon>
        <taxon>Salamandridae</taxon>
        <taxon>Pleurodelinae</taxon>
        <taxon>Pleurodeles</taxon>
    </lineage>
</organism>
<dbReference type="PANTHER" id="PTHR45690">
    <property type="entry name" value="NACHT, LRR AND PYD DOMAINS-CONTAINING PROTEIN 12"/>
    <property type="match status" value="1"/>
</dbReference>